<dbReference type="PANTHER" id="PTHR30329:SF21">
    <property type="entry name" value="LIPOPROTEIN YIAD-RELATED"/>
    <property type="match status" value="1"/>
</dbReference>
<keyword evidence="3" id="KW-0998">Cell outer membrane</keyword>
<dbReference type="InterPro" id="IPR050330">
    <property type="entry name" value="Bact_OuterMem_StrucFunc"/>
</dbReference>
<feature type="domain" description="OmpA-like" evidence="6">
    <location>
        <begin position="105"/>
        <end position="222"/>
    </location>
</feature>
<evidence type="ECO:0000313" key="8">
    <source>
        <dbReference type="Proteomes" id="UP000190322"/>
    </source>
</evidence>
<dbReference type="Gene3D" id="3.30.1330.60">
    <property type="entry name" value="OmpA-like domain"/>
    <property type="match status" value="1"/>
</dbReference>
<dbReference type="InterPro" id="IPR006665">
    <property type="entry name" value="OmpA-like"/>
</dbReference>
<feature type="signal peptide" evidence="5">
    <location>
        <begin position="1"/>
        <end position="18"/>
    </location>
</feature>
<evidence type="ECO:0000256" key="1">
    <source>
        <dbReference type="ARBA" id="ARBA00004442"/>
    </source>
</evidence>
<dbReference type="PROSITE" id="PS51123">
    <property type="entry name" value="OMPA_2"/>
    <property type="match status" value="1"/>
</dbReference>
<evidence type="ECO:0000256" key="3">
    <source>
        <dbReference type="ARBA" id="ARBA00023237"/>
    </source>
</evidence>
<dbReference type="PRINTS" id="PR01021">
    <property type="entry name" value="OMPADOMAIN"/>
</dbReference>
<evidence type="ECO:0000256" key="4">
    <source>
        <dbReference type="PROSITE-ProRule" id="PRU00473"/>
    </source>
</evidence>
<gene>
    <name evidence="7" type="ORF">B0180_08450</name>
</gene>
<evidence type="ECO:0000313" key="7">
    <source>
        <dbReference type="EMBL" id="OOR82898.1"/>
    </source>
</evidence>
<comment type="subcellular location">
    <subcellularLocation>
        <location evidence="1">Cell outer membrane</location>
    </subcellularLocation>
</comment>
<dbReference type="PROSITE" id="PS01068">
    <property type="entry name" value="OMPA_1"/>
    <property type="match status" value="1"/>
</dbReference>
<dbReference type="SUPFAM" id="SSF103088">
    <property type="entry name" value="OmpA-like"/>
    <property type="match status" value="1"/>
</dbReference>
<accession>A0A1S9ZHF6</accession>
<reference evidence="7 8" key="1">
    <citation type="submission" date="2017-02" db="EMBL/GenBank/DDBJ databases">
        <title>Draft genome sequence of Moraxella canis CCUG 8415A type strain.</title>
        <authorList>
            <person name="Engstrom-Jakobsson H."/>
            <person name="Salva-Serra F."/>
            <person name="Thorell K."/>
            <person name="Gonzales-Siles L."/>
            <person name="Karlsson R."/>
            <person name="Boulund F."/>
            <person name="Engstrand L."/>
            <person name="Moore E."/>
        </authorList>
    </citation>
    <scope>NUCLEOTIDE SEQUENCE [LARGE SCALE GENOMIC DNA]</scope>
    <source>
        <strain evidence="7 8">CCUG 8415A</strain>
    </source>
</reference>
<evidence type="ECO:0000256" key="2">
    <source>
        <dbReference type="ARBA" id="ARBA00023136"/>
    </source>
</evidence>
<dbReference type="InterPro" id="IPR006664">
    <property type="entry name" value="OMP_bac"/>
</dbReference>
<comment type="caution">
    <text evidence="7">The sequence shown here is derived from an EMBL/GenBank/DDBJ whole genome shotgun (WGS) entry which is preliminary data.</text>
</comment>
<dbReference type="InterPro" id="IPR036737">
    <property type="entry name" value="OmpA-like_sf"/>
</dbReference>
<dbReference type="PANTHER" id="PTHR30329">
    <property type="entry name" value="STATOR ELEMENT OF FLAGELLAR MOTOR COMPLEX"/>
    <property type="match status" value="1"/>
</dbReference>
<dbReference type="EMBL" id="MUXT01000009">
    <property type="protein sequence ID" value="OOR82898.1"/>
    <property type="molecule type" value="Genomic_DNA"/>
</dbReference>
<organism evidence="7 8">
    <name type="scientific">Moraxella canis</name>
    <dbReference type="NCBI Taxonomy" id="90239"/>
    <lineage>
        <taxon>Bacteria</taxon>
        <taxon>Pseudomonadati</taxon>
        <taxon>Pseudomonadota</taxon>
        <taxon>Gammaproteobacteria</taxon>
        <taxon>Moraxellales</taxon>
        <taxon>Moraxellaceae</taxon>
        <taxon>Moraxella</taxon>
    </lineage>
</organism>
<evidence type="ECO:0000259" key="6">
    <source>
        <dbReference type="PROSITE" id="PS51123"/>
    </source>
</evidence>
<protein>
    <recommendedName>
        <fullName evidence="6">OmpA-like domain-containing protein</fullName>
    </recommendedName>
</protein>
<dbReference type="RefSeq" id="WP_078256533.1">
    <property type="nucleotide sequence ID" value="NZ_MUXT01000009.1"/>
</dbReference>
<keyword evidence="5" id="KW-0732">Signal</keyword>
<name>A0A1S9ZHF6_9GAMM</name>
<dbReference type="GO" id="GO:0009279">
    <property type="term" value="C:cell outer membrane"/>
    <property type="evidence" value="ECO:0007669"/>
    <property type="project" value="UniProtKB-SubCell"/>
</dbReference>
<dbReference type="Proteomes" id="UP000190322">
    <property type="component" value="Unassembled WGS sequence"/>
</dbReference>
<dbReference type="InterPro" id="IPR006690">
    <property type="entry name" value="OMPA-like_CS"/>
</dbReference>
<keyword evidence="2 4" id="KW-0472">Membrane</keyword>
<dbReference type="CDD" id="cd07185">
    <property type="entry name" value="OmpA_C-like"/>
    <property type="match status" value="1"/>
</dbReference>
<proteinExistence type="predicted"/>
<evidence type="ECO:0000256" key="5">
    <source>
        <dbReference type="SAM" id="SignalP"/>
    </source>
</evidence>
<dbReference type="Pfam" id="PF00691">
    <property type="entry name" value="OmpA"/>
    <property type="match status" value="1"/>
</dbReference>
<dbReference type="AlphaFoldDB" id="A0A1S9ZHF6"/>
<sequence length="224" mass="22632">MKMKALGITVLASSMALAGCANTGTAGGANGTGPGGVNKAVIGAVAGALGGAAISKATGGEKTGRDAAIGAAVGAAAGAYMERQAKQIEQQMEGTGVTVTHDTNTGNINLTMPGNITFAHDDATLNGAFLGSLNQLANTMKQYNQTTIVVAGHTDSTGQAAYNQALSERRAASVRNYLVSQGVAAHRIQTVGYGMRQPVASNATDAGRAQNRRVELTILTPQNM</sequence>
<feature type="chain" id="PRO_5013001310" description="OmpA-like domain-containing protein" evidence="5">
    <location>
        <begin position="19"/>
        <end position="224"/>
    </location>
</feature>
<dbReference type="PROSITE" id="PS51257">
    <property type="entry name" value="PROKAR_LIPOPROTEIN"/>
    <property type="match status" value="1"/>
</dbReference>